<organism evidence="3 4">
    <name type="scientific">Sinosporangium siamense</name>
    <dbReference type="NCBI Taxonomy" id="1367973"/>
    <lineage>
        <taxon>Bacteria</taxon>
        <taxon>Bacillati</taxon>
        <taxon>Actinomycetota</taxon>
        <taxon>Actinomycetes</taxon>
        <taxon>Streptosporangiales</taxon>
        <taxon>Streptosporangiaceae</taxon>
        <taxon>Sinosporangium</taxon>
    </lineage>
</organism>
<dbReference type="InterPro" id="IPR005530">
    <property type="entry name" value="SPW"/>
</dbReference>
<protein>
    <recommendedName>
        <fullName evidence="2">SPW repeat-containing integral membrane domain-containing protein</fullName>
    </recommendedName>
</protein>
<feature type="domain" description="SPW repeat-containing integral membrane" evidence="2">
    <location>
        <begin position="39"/>
        <end position="135"/>
    </location>
</feature>
<dbReference type="Proteomes" id="UP000606172">
    <property type="component" value="Unassembled WGS sequence"/>
</dbReference>
<accession>A0A919RLS7</accession>
<evidence type="ECO:0000259" key="2">
    <source>
        <dbReference type="Pfam" id="PF03779"/>
    </source>
</evidence>
<name>A0A919RLS7_9ACTN</name>
<evidence type="ECO:0000313" key="4">
    <source>
        <dbReference type="Proteomes" id="UP000606172"/>
    </source>
</evidence>
<proteinExistence type="predicted"/>
<keyword evidence="1" id="KW-1133">Transmembrane helix</keyword>
<dbReference type="EMBL" id="BOOW01000042">
    <property type="protein sequence ID" value="GII96118.1"/>
    <property type="molecule type" value="Genomic_DNA"/>
</dbReference>
<dbReference type="AlphaFoldDB" id="A0A919RLS7"/>
<feature type="transmembrane region" description="Helical" evidence="1">
    <location>
        <begin position="37"/>
        <end position="56"/>
    </location>
</feature>
<sequence length="158" mass="17153">MRKVVETMTGHTMSTHPDIAEMRAKYELVAETPTAKVVAGLTFLAGLYLAVSPWIVGFTGFTTPTVNNLVTGIALAFLALAFATAYGRTHGIAWVVPLIGLWTIVSHWVMNPHIAPAAMIWNNVATGIVILALGLAAVFMGSERKARKTREVRDVREH</sequence>
<keyword evidence="4" id="KW-1185">Reference proteome</keyword>
<feature type="transmembrane region" description="Helical" evidence="1">
    <location>
        <begin position="116"/>
        <end position="140"/>
    </location>
</feature>
<feature type="transmembrane region" description="Helical" evidence="1">
    <location>
        <begin position="68"/>
        <end position="85"/>
    </location>
</feature>
<keyword evidence="1" id="KW-0812">Transmembrane</keyword>
<comment type="caution">
    <text evidence="3">The sequence shown here is derived from an EMBL/GenBank/DDBJ whole genome shotgun (WGS) entry which is preliminary data.</text>
</comment>
<dbReference type="Pfam" id="PF03779">
    <property type="entry name" value="SPW"/>
    <property type="match status" value="1"/>
</dbReference>
<feature type="transmembrane region" description="Helical" evidence="1">
    <location>
        <begin position="92"/>
        <end position="110"/>
    </location>
</feature>
<evidence type="ECO:0000313" key="3">
    <source>
        <dbReference type="EMBL" id="GII96118.1"/>
    </source>
</evidence>
<reference evidence="3" key="1">
    <citation type="submission" date="2021-01" db="EMBL/GenBank/DDBJ databases">
        <title>Whole genome shotgun sequence of Sinosporangium siamense NBRC 109515.</title>
        <authorList>
            <person name="Komaki H."/>
            <person name="Tamura T."/>
        </authorList>
    </citation>
    <scope>NUCLEOTIDE SEQUENCE</scope>
    <source>
        <strain evidence="3">NBRC 109515</strain>
    </source>
</reference>
<evidence type="ECO:0000256" key="1">
    <source>
        <dbReference type="SAM" id="Phobius"/>
    </source>
</evidence>
<gene>
    <name evidence="3" type="ORF">Ssi02_63490</name>
</gene>
<keyword evidence="1" id="KW-0472">Membrane</keyword>